<dbReference type="eggNOG" id="COG4905">
    <property type="taxonomic scope" value="Bacteria"/>
</dbReference>
<keyword evidence="1" id="KW-0472">Membrane</keyword>
<dbReference type="KEGG" id="cpf:CPF_0415"/>
<organism evidence="2 3">
    <name type="scientific">Clostridium perfringens (strain ATCC 13124 / DSM 756 / JCM 1290 / NCIMB 6125 / NCTC 8237 / Type A)</name>
    <dbReference type="NCBI Taxonomy" id="195103"/>
    <lineage>
        <taxon>Bacteria</taxon>
        <taxon>Bacillati</taxon>
        <taxon>Bacillota</taxon>
        <taxon>Clostridia</taxon>
        <taxon>Eubacteriales</taxon>
        <taxon>Clostridiaceae</taxon>
        <taxon>Clostridium</taxon>
    </lineage>
</organism>
<protein>
    <recommendedName>
        <fullName evidence="4">ABC transporter permease</fullName>
    </recommendedName>
</protein>
<reference evidence="2 3" key="1">
    <citation type="journal article" date="2006" name="Genome Res.">
        <title>Skewed genomic variability in strains of the toxigenic bacterial pathogen, Clostridium perfringens.</title>
        <authorList>
            <person name="Myers G.S."/>
            <person name="Rasko D.A."/>
            <person name="Cheung J.K."/>
            <person name="Ravel J."/>
            <person name="Seshadri R."/>
            <person name="Deboy R.T."/>
            <person name="Ren Q."/>
            <person name="Varga J."/>
            <person name="Awad M.M."/>
            <person name="Brinkac L.M."/>
            <person name="Daugherty S.C."/>
            <person name="Haft D.H."/>
            <person name="Dodson R.J."/>
            <person name="Madupu R."/>
            <person name="Nelson W.C."/>
            <person name="Rosovitz M.J."/>
            <person name="Sullivan S.A."/>
            <person name="Khouri H."/>
            <person name="Dimitrov G.I."/>
            <person name="Watkins K.L."/>
            <person name="Mulligan S."/>
            <person name="Benton J."/>
            <person name="Radune D."/>
            <person name="Fisher D.J."/>
            <person name="Atkins H.S."/>
            <person name="Hiscox T."/>
            <person name="Jost B.H."/>
            <person name="Billington S.J."/>
            <person name="Songer J.G."/>
            <person name="McClane B.A."/>
            <person name="Titball R.W."/>
            <person name="Rood J.I."/>
            <person name="Melville S.B."/>
            <person name="Paulsen I.T."/>
        </authorList>
    </citation>
    <scope>NUCLEOTIDE SEQUENCE [LARGE SCALE GENOMIC DNA]</scope>
    <source>
        <strain evidence="3">ATCC 13124 / DSM 756 / JCM 1290 / NCIMB 6125 / NCTC 8237 / S 107 / Type A</strain>
    </source>
</reference>
<dbReference type="Proteomes" id="UP000001823">
    <property type="component" value="Chromosome"/>
</dbReference>
<dbReference type="HOGENOM" id="CLU_055257_3_0_9"/>
<evidence type="ECO:0000313" key="3">
    <source>
        <dbReference type="Proteomes" id="UP000001823"/>
    </source>
</evidence>
<dbReference type="EMBL" id="CP000246">
    <property type="protein sequence ID" value="ABG84029.1"/>
    <property type="molecule type" value="Genomic_DNA"/>
</dbReference>
<dbReference type="InterPro" id="IPR010540">
    <property type="entry name" value="CmpB_TMEM229"/>
</dbReference>
<feature type="transmembrane region" description="Helical" evidence="1">
    <location>
        <begin position="45"/>
        <end position="67"/>
    </location>
</feature>
<accession>A0A0H2YSP6</accession>
<dbReference type="PaxDb" id="195103-CPF_0415"/>
<evidence type="ECO:0000313" key="2">
    <source>
        <dbReference type="EMBL" id="ABG84029.1"/>
    </source>
</evidence>
<evidence type="ECO:0008006" key="4">
    <source>
        <dbReference type="Google" id="ProtNLM"/>
    </source>
</evidence>
<dbReference type="STRING" id="195103.CPF_0415"/>
<keyword evidence="3" id="KW-1185">Reference proteome</keyword>
<sequence length="212" mass="24464">MEISNTINIYKIIWIFTIGSILGYCVEMIWCYVRNGHFESRKGLIYGPISPVYGIGGVALTLLLYRFIDYNGIIIFFISAIIGGAFEYLCSWVQEKVFGSVSWEYNSKALSIHGRTSVEYSVFWGILGVFFLRDIYPLFDKFMGLFSFQTVKIITVIFLVLLIPDIIISSLAVRREVARMNGIKAKNALDRFLDKKYTDEFLKKIYPNMIFK</sequence>
<dbReference type="Pfam" id="PF06541">
    <property type="entry name" value="ABC_trans_CmpB"/>
    <property type="match status" value="1"/>
</dbReference>
<feature type="transmembrane region" description="Helical" evidence="1">
    <location>
        <begin position="12"/>
        <end position="33"/>
    </location>
</feature>
<keyword evidence="1" id="KW-1133">Transmembrane helix</keyword>
<keyword evidence="1" id="KW-0812">Transmembrane</keyword>
<feature type="transmembrane region" description="Helical" evidence="1">
    <location>
        <begin position="153"/>
        <end position="173"/>
    </location>
</feature>
<proteinExistence type="predicted"/>
<dbReference type="RefSeq" id="WP_011590183.1">
    <property type="nucleotide sequence ID" value="NC_008261.1"/>
</dbReference>
<name>A0A0H2YSP6_CLOP1</name>
<feature type="transmembrane region" description="Helical" evidence="1">
    <location>
        <begin position="73"/>
        <end position="93"/>
    </location>
</feature>
<evidence type="ECO:0000256" key="1">
    <source>
        <dbReference type="SAM" id="Phobius"/>
    </source>
</evidence>
<dbReference type="AlphaFoldDB" id="A0A0H2YSP6"/>
<gene>
    <name evidence="2" type="ordered locus">CPF_0415</name>
</gene>